<sequence length="553" mass="65572">MDICNTLLNYYNTSVLTNADSTLKSALLEEARKCADENPIKRVGQPMVELERTVLKRLIINKETNKKPNVDCIGGPFTLTMHWSKYYKKLIYIFGEEHDNVTNCPPELPKKMNIEKYLLDFFKNTDVFYDFYLEVRPFNKQTGDYGFQFSGAGRITKIMMEDQHFVQNCIQSRTRNKIKCELGRIHFIDIRKNENVKINNASVFSNLFDILDEKHIFKVYNQEYKEGIDDPSKKFIKIEKDPRYQTFLCDFFKNDQVRTCIIEFSKIENEEQYYHFWYKEFNNYTFNIEKIKKSFIGKEIINFINDQIKLLFFNKKINNMAKEIVTNITYIETTCDIITTSDYSAMLYFLREVSDFLIDANYLVMDGYLLARVFKDFDINSVNTEKQRSTDEPKSPHNIIIYAGDKHCTTYRKFLEDELGFELIEEAGVKWRDTDTHTGKITFSSDMEDAPKHIDMTQFPQPFFSHHSKVDWTFVNTPTMETETETETETRMETDENDDYDDYKIKIRKSSKRKKDDKKPNSPKSGIEKVKPKKPNSRKLKKKNQYDEEIMKE</sequence>
<protein>
    <submittedName>
        <fullName evidence="2">Uncharacterized protein</fullName>
    </submittedName>
</protein>
<organism evidence="2">
    <name type="scientific">viral metagenome</name>
    <dbReference type="NCBI Taxonomy" id="1070528"/>
    <lineage>
        <taxon>unclassified sequences</taxon>
        <taxon>metagenomes</taxon>
        <taxon>organismal metagenomes</taxon>
    </lineage>
</organism>
<proteinExistence type="predicted"/>
<feature type="compositionally biased region" description="Basic and acidic residues" evidence="1">
    <location>
        <begin position="544"/>
        <end position="553"/>
    </location>
</feature>
<reference evidence="2" key="1">
    <citation type="journal article" date="2020" name="Nature">
        <title>Giant virus diversity and host interactions through global metagenomics.</title>
        <authorList>
            <person name="Schulz F."/>
            <person name="Roux S."/>
            <person name="Paez-Espino D."/>
            <person name="Jungbluth S."/>
            <person name="Walsh D.A."/>
            <person name="Denef V.J."/>
            <person name="McMahon K.D."/>
            <person name="Konstantinidis K.T."/>
            <person name="Eloe-Fadrosh E.A."/>
            <person name="Kyrpides N.C."/>
            <person name="Woyke T."/>
        </authorList>
    </citation>
    <scope>NUCLEOTIDE SEQUENCE</scope>
    <source>
        <strain evidence="2">GVMAG-M-3300023179-62</strain>
    </source>
</reference>
<feature type="compositionally biased region" description="Basic residues" evidence="1">
    <location>
        <begin position="506"/>
        <end position="516"/>
    </location>
</feature>
<dbReference type="EMBL" id="MN739858">
    <property type="protein sequence ID" value="QHT74829.1"/>
    <property type="molecule type" value="Genomic_DNA"/>
</dbReference>
<dbReference type="AlphaFoldDB" id="A0A6C0H302"/>
<evidence type="ECO:0000313" key="2">
    <source>
        <dbReference type="EMBL" id="QHT74829.1"/>
    </source>
</evidence>
<name>A0A6C0H302_9ZZZZ</name>
<feature type="region of interest" description="Disordered" evidence="1">
    <location>
        <begin position="476"/>
        <end position="553"/>
    </location>
</feature>
<evidence type="ECO:0000256" key="1">
    <source>
        <dbReference type="SAM" id="MobiDB-lite"/>
    </source>
</evidence>
<accession>A0A6C0H302</accession>
<feature type="compositionally biased region" description="Basic residues" evidence="1">
    <location>
        <begin position="531"/>
        <end position="543"/>
    </location>
</feature>